<evidence type="ECO:0000256" key="1">
    <source>
        <dbReference type="SAM" id="MobiDB-lite"/>
    </source>
</evidence>
<reference evidence="2" key="1">
    <citation type="journal article" date="2020" name="Stud. Mycol.">
        <title>101 Dothideomycetes genomes: a test case for predicting lifestyles and emergence of pathogens.</title>
        <authorList>
            <person name="Haridas S."/>
            <person name="Albert R."/>
            <person name="Binder M."/>
            <person name="Bloem J."/>
            <person name="Labutti K."/>
            <person name="Salamov A."/>
            <person name="Andreopoulos B."/>
            <person name="Baker S."/>
            <person name="Barry K."/>
            <person name="Bills G."/>
            <person name="Bluhm B."/>
            <person name="Cannon C."/>
            <person name="Castanera R."/>
            <person name="Culley D."/>
            <person name="Daum C."/>
            <person name="Ezra D."/>
            <person name="Gonzalez J."/>
            <person name="Henrissat B."/>
            <person name="Kuo A."/>
            <person name="Liang C."/>
            <person name="Lipzen A."/>
            <person name="Lutzoni F."/>
            <person name="Magnuson J."/>
            <person name="Mondo S."/>
            <person name="Nolan M."/>
            <person name="Ohm R."/>
            <person name="Pangilinan J."/>
            <person name="Park H.-J."/>
            <person name="Ramirez L."/>
            <person name="Alfaro M."/>
            <person name="Sun H."/>
            <person name="Tritt A."/>
            <person name="Yoshinaga Y."/>
            <person name="Zwiers L.-H."/>
            <person name="Turgeon B."/>
            <person name="Goodwin S."/>
            <person name="Spatafora J."/>
            <person name="Crous P."/>
            <person name="Grigoriev I."/>
        </authorList>
    </citation>
    <scope>NUCLEOTIDE SEQUENCE</scope>
    <source>
        <strain evidence="2">ATCC 74209</strain>
    </source>
</reference>
<protein>
    <submittedName>
        <fullName evidence="2">Uncharacterized protein</fullName>
    </submittedName>
</protein>
<feature type="compositionally biased region" description="Low complexity" evidence="1">
    <location>
        <begin position="171"/>
        <end position="185"/>
    </location>
</feature>
<keyword evidence="3" id="KW-1185">Reference proteome</keyword>
<sequence length="685" mass="75342">MSWSGPASGPAQYQQPPYANPQSGYTQPQYPAQQYSQQSSYGPQYPAQTQYPQAGPTHHGPPENRPPKKKGNPVITRYPPPPGYRGPPPPYGSGQVNPAYHNQYQAPSQQGYQPGYPNQQTQGYTAPTAYPQTPGYAPTQVPPPQGYTAPQVPYQQPFNYQSSYQQPTVNYPQYPQQSYPPSQGYPQPPNLQTQTYPPQQGAYQGYVPPSGQTVDPNVQVYPQTNQGWQPPNGLPAYPQPYGPSAAVSQDPNATPVPSAVPLHADQTTPKRAQPGGAVVNGEPGNEEKAAPYLGWDDWDFDFEGPIWPRANDHIDPKFSLGVILWRPAKQVTRALPSTFAAAEEQALKPPPEKLGNGESVSMYFTLQNSHEAFLDIRQTDVWRKIKDDPIFVVFPDDKDMDLIPIEECIAQRDRPDVPVEVEVHDESDDDVEIITDVEMRDSNWNVMDNLEQALSSGRDDAKASSRDIQPIPIGSKGPSTSNQTQEDILAKLGVTGSPKPVFRDPGLSQLPPPEELLANSARPSPQHPEPSAERSKSYGGHPNNYHGLQQQRRYGSLSSTTRSGPPLPPAGKQQPARSEPWNTQASPNGYAAFDGGRESPVRSEASNVTAAGSDFETDIKPAPPNNAVEKPAGSAPRLEQSNSLFNRKRSYGETEQDDEKLRQQDDHTPRNKRRQAQVAAAYSRR</sequence>
<name>A0A9P4MT62_9PLEO</name>
<dbReference type="AlphaFoldDB" id="A0A9P4MT62"/>
<feature type="compositionally biased region" description="Pro residues" evidence="1">
    <location>
        <begin position="78"/>
        <end position="91"/>
    </location>
</feature>
<gene>
    <name evidence="2" type="ORF">GQ43DRAFT_471516</name>
</gene>
<feature type="compositionally biased region" description="Low complexity" evidence="1">
    <location>
        <begin position="1"/>
        <end position="57"/>
    </location>
</feature>
<feature type="compositionally biased region" description="Polar residues" evidence="1">
    <location>
        <begin position="190"/>
        <end position="202"/>
    </location>
</feature>
<comment type="caution">
    <text evidence="2">The sequence shown here is derived from an EMBL/GenBank/DDBJ whole genome shotgun (WGS) entry which is preliminary data.</text>
</comment>
<feature type="compositionally biased region" description="Low complexity" evidence="1">
    <location>
        <begin position="103"/>
        <end position="124"/>
    </location>
</feature>
<evidence type="ECO:0000313" key="3">
    <source>
        <dbReference type="Proteomes" id="UP000799536"/>
    </source>
</evidence>
<feature type="compositionally biased region" description="Polar residues" evidence="1">
    <location>
        <begin position="153"/>
        <end position="170"/>
    </location>
</feature>
<feature type="compositionally biased region" description="Basic and acidic residues" evidence="1">
    <location>
        <begin position="659"/>
        <end position="669"/>
    </location>
</feature>
<accession>A0A9P4MT62</accession>
<dbReference type="Proteomes" id="UP000799536">
    <property type="component" value="Unassembled WGS sequence"/>
</dbReference>
<feature type="region of interest" description="Disordered" evidence="1">
    <location>
        <begin position="495"/>
        <end position="685"/>
    </location>
</feature>
<dbReference type="EMBL" id="ML993963">
    <property type="protein sequence ID" value="KAF2201742.1"/>
    <property type="molecule type" value="Genomic_DNA"/>
</dbReference>
<organism evidence="2 3">
    <name type="scientific">Delitschia confertaspora ATCC 74209</name>
    <dbReference type="NCBI Taxonomy" id="1513339"/>
    <lineage>
        <taxon>Eukaryota</taxon>
        <taxon>Fungi</taxon>
        <taxon>Dikarya</taxon>
        <taxon>Ascomycota</taxon>
        <taxon>Pezizomycotina</taxon>
        <taxon>Dothideomycetes</taxon>
        <taxon>Pleosporomycetidae</taxon>
        <taxon>Pleosporales</taxon>
        <taxon>Delitschiaceae</taxon>
        <taxon>Delitschia</taxon>
    </lineage>
</organism>
<feature type="compositionally biased region" description="Polar residues" evidence="1">
    <location>
        <begin position="546"/>
        <end position="563"/>
    </location>
</feature>
<feature type="region of interest" description="Disordered" evidence="1">
    <location>
        <begin position="455"/>
        <end position="483"/>
    </location>
</feature>
<feature type="region of interest" description="Disordered" evidence="1">
    <location>
        <begin position="1"/>
        <end position="288"/>
    </location>
</feature>
<proteinExistence type="predicted"/>
<dbReference type="OrthoDB" id="5431222at2759"/>
<evidence type="ECO:0000313" key="2">
    <source>
        <dbReference type="EMBL" id="KAF2201742.1"/>
    </source>
</evidence>
<feature type="compositionally biased region" description="Polar residues" evidence="1">
    <location>
        <begin position="210"/>
        <end position="229"/>
    </location>
</feature>